<dbReference type="SUPFAM" id="SSF53448">
    <property type="entry name" value="Nucleotide-diphospho-sugar transferases"/>
    <property type="match status" value="1"/>
</dbReference>
<gene>
    <name evidence="1" type="ORF">FA15DRAFT_662538</name>
</gene>
<dbReference type="Pfam" id="PF01501">
    <property type="entry name" value="Glyco_transf_8"/>
    <property type="match status" value="1"/>
</dbReference>
<proteinExistence type="predicted"/>
<evidence type="ECO:0000313" key="1">
    <source>
        <dbReference type="EMBL" id="TFK30558.1"/>
    </source>
</evidence>
<keyword evidence="1" id="KW-0808">Transferase</keyword>
<evidence type="ECO:0000313" key="2">
    <source>
        <dbReference type="Proteomes" id="UP000307440"/>
    </source>
</evidence>
<dbReference type="Gene3D" id="3.90.550.10">
    <property type="entry name" value="Spore Coat Polysaccharide Biosynthesis Protein SpsA, Chain A"/>
    <property type="match status" value="1"/>
</dbReference>
<dbReference type="AlphaFoldDB" id="A0A5C3LCS4"/>
<keyword evidence="2" id="KW-1185">Reference proteome</keyword>
<dbReference type="CDD" id="cd02537">
    <property type="entry name" value="GT8_Glycogenin"/>
    <property type="match status" value="1"/>
</dbReference>
<dbReference type="OrthoDB" id="2014201at2759"/>
<dbReference type="PANTHER" id="PTHR11183">
    <property type="entry name" value="GLYCOGENIN SUBFAMILY MEMBER"/>
    <property type="match status" value="1"/>
</dbReference>
<organism evidence="1 2">
    <name type="scientific">Coprinopsis marcescibilis</name>
    <name type="common">Agaric fungus</name>
    <name type="synonym">Psathyrella marcescibilis</name>
    <dbReference type="NCBI Taxonomy" id="230819"/>
    <lineage>
        <taxon>Eukaryota</taxon>
        <taxon>Fungi</taxon>
        <taxon>Dikarya</taxon>
        <taxon>Basidiomycota</taxon>
        <taxon>Agaricomycotina</taxon>
        <taxon>Agaricomycetes</taxon>
        <taxon>Agaricomycetidae</taxon>
        <taxon>Agaricales</taxon>
        <taxon>Agaricineae</taxon>
        <taxon>Psathyrellaceae</taxon>
        <taxon>Coprinopsis</taxon>
    </lineage>
</organism>
<sequence length="313" mass="36202">MEQNSKLAYATLLTKNEYLPGVLVLNNSLQSVKSRYPLVVMATPNLPQEARNILRLEGIPIREVEYLQPKDVELAELDKRFADTWTKLHVWELAEYDRLVLLDSDMVVKRNMDELLDTLELSKGHIAGAHACACNPRKFPHYPKDWIPENCAHTAVLTPTSPPPQPSHSTPRPYGLLNSGLVVLRPSLEAFQSILDTLNNDPIVKTFLFPDQDFIAHVFKGKWTALPWFYNALRTLRNIHSQLWSDEEVRCVHYILSDKPWQSRAMIHDKSFAIVNGWWWAELDEVMEKLRKKDELAANFVAKYVDFDTEWRP</sequence>
<dbReference type="EMBL" id="ML210146">
    <property type="protein sequence ID" value="TFK30558.1"/>
    <property type="molecule type" value="Genomic_DNA"/>
</dbReference>
<name>A0A5C3LCS4_COPMA</name>
<dbReference type="InterPro" id="IPR002495">
    <property type="entry name" value="Glyco_trans_8"/>
</dbReference>
<dbReference type="Proteomes" id="UP000307440">
    <property type="component" value="Unassembled WGS sequence"/>
</dbReference>
<dbReference type="GO" id="GO:0016757">
    <property type="term" value="F:glycosyltransferase activity"/>
    <property type="evidence" value="ECO:0007669"/>
    <property type="project" value="InterPro"/>
</dbReference>
<reference evidence="1 2" key="1">
    <citation type="journal article" date="2019" name="Nat. Ecol. Evol.">
        <title>Megaphylogeny resolves global patterns of mushroom evolution.</title>
        <authorList>
            <person name="Varga T."/>
            <person name="Krizsan K."/>
            <person name="Foldi C."/>
            <person name="Dima B."/>
            <person name="Sanchez-Garcia M."/>
            <person name="Sanchez-Ramirez S."/>
            <person name="Szollosi G.J."/>
            <person name="Szarkandi J.G."/>
            <person name="Papp V."/>
            <person name="Albert L."/>
            <person name="Andreopoulos W."/>
            <person name="Angelini C."/>
            <person name="Antonin V."/>
            <person name="Barry K.W."/>
            <person name="Bougher N.L."/>
            <person name="Buchanan P."/>
            <person name="Buyck B."/>
            <person name="Bense V."/>
            <person name="Catcheside P."/>
            <person name="Chovatia M."/>
            <person name="Cooper J."/>
            <person name="Damon W."/>
            <person name="Desjardin D."/>
            <person name="Finy P."/>
            <person name="Geml J."/>
            <person name="Haridas S."/>
            <person name="Hughes K."/>
            <person name="Justo A."/>
            <person name="Karasinski D."/>
            <person name="Kautmanova I."/>
            <person name="Kiss B."/>
            <person name="Kocsube S."/>
            <person name="Kotiranta H."/>
            <person name="LaButti K.M."/>
            <person name="Lechner B.E."/>
            <person name="Liimatainen K."/>
            <person name="Lipzen A."/>
            <person name="Lukacs Z."/>
            <person name="Mihaltcheva S."/>
            <person name="Morgado L.N."/>
            <person name="Niskanen T."/>
            <person name="Noordeloos M.E."/>
            <person name="Ohm R.A."/>
            <person name="Ortiz-Santana B."/>
            <person name="Ovrebo C."/>
            <person name="Racz N."/>
            <person name="Riley R."/>
            <person name="Savchenko A."/>
            <person name="Shiryaev A."/>
            <person name="Soop K."/>
            <person name="Spirin V."/>
            <person name="Szebenyi C."/>
            <person name="Tomsovsky M."/>
            <person name="Tulloss R.E."/>
            <person name="Uehling J."/>
            <person name="Grigoriev I.V."/>
            <person name="Vagvolgyi C."/>
            <person name="Papp T."/>
            <person name="Martin F.M."/>
            <person name="Miettinen O."/>
            <person name="Hibbett D.S."/>
            <person name="Nagy L.G."/>
        </authorList>
    </citation>
    <scope>NUCLEOTIDE SEQUENCE [LARGE SCALE GENOMIC DNA]</scope>
    <source>
        <strain evidence="1 2">CBS 121175</strain>
    </source>
</reference>
<dbReference type="STRING" id="230819.A0A5C3LCS4"/>
<accession>A0A5C3LCS4</accession>
<protein>
    <submittedName>
        <fullName evidence="1">Glycosyl transferase</fullName>
    </submittedName>
</protein>
<dbReference type="InterPro" id="IPR050587">
    <property type="entry name" value="GNT1/Glycosyltrans_8"/>
</dbReference>
<dbReference type="InterPro" id="IPR029044">
    <property type="entry name" value="Nucleotide-diphossugar_trans"/>
</dbReference>